<protein>
    <recommendedName>
        <fullName evidence="1">JmjC domain-containing protein</fullName>
    </recommendedName>
</protein>
<reference evidence="2 3" key="1">
    <citation type="submission" date="2024-04" db="EMBL/GenBank/DDBJ databases">
        <authorList>
            <consortium name="Genoscope - CEA"/>
            <person name="William W."/>
        </authorList>
    </citation>
    <scope>NUCLEOTIDE SEQUENCE [LARGE SCALE GENOMIC DNA]</scope>
</reference>
<proteinExistence type="predicted"/>
<dbReference type="FunFam" id="2.60.120.10:FF:000299">
    <property type="entry name" value="Predicted protein"/>
    <property type="match status" value="1"/>
</dbReference>
<keyword evidence="3" id="KW-1185">Reference proteome</keyword>
<feature type="domain" description="JmjC" evidence="1">
    <location>
        <begin position="374"/>
        <end position="556"/>
    </location>
</feature>
<dbReference type="Pfam" id="PF13621">
    <property type="entry name" value="Cupin_8"/>
    <property type="match status" value="1"/>
</dbReference>
<dbReference type="InterPro" id="IPR003347">
    <property type="entry name" value="JmjC_dom"/>
</dbReference>
<name>A0AAV2IB57_LYMST</name>
<accession>A0AAV2IB57</accession>
<dbReference type="PANTHER" id="PTHR12461:SF83">
    <property type="entry name" value="JMJC DOMAIN-CONTAINING PROTEIN"/>
    <property type="match status" value="1"/>
</dbReference>
<comment type="caution">
    <text evidence="2">The sequence shown here is derived from an EMBL/GenBank/DDBJ whole genome shotgun (WGS) entry which is preliminary data.</text>
</comment>
<gene>
    <name evidence="2" type="ORF">GSLYS_00017033001</name>
</gene>
<organism evidence="2 3">
    <name type="scientific">Lymnaea stagnalis</name>
    <name type="common">Great pond snail</name>
    <name type="synonym">Helix stagnalis</name>
    <dbReference type="NCBI Taxonomy" id="6523"/>
    <lineage>
        <taxon>Eukaryota</taxon>
        <taxon>Metazoa</taxon>
        <taxon>Spiralia</taxon>
        <taxon>Lophotrochozoa</taxon>
        <taxon>Mollusca</taxon>
        <taxon>Gastropoda</taxon>
        <taxon>Heterobranchia</taxon>
        <taxon>Euthyneura</taxon>
        <taxon>Panpulmonata</taxon>
        <taxon>Hygrophila</taxon>
        <taxon>Lymnaeoidea</taxon>
        <taxon>Lymnaeidae</taxon>
        <taxon>Lymnaea</taxon>
    </lineage>
</organism>
<dbReference type="Gene3D" id="2.60.120.10">
    <property type="entry name" value="Jelly Rolls"/>
    <property type="match status" value="1"/>
</dbReference>
<dbReference type="Proteomes" id="UP001497497">
    <property type="component" value="Unassembled WGS sequence"/>
</dbReference>
<dbReference type="InterPro" id="IPR041667">
    <property type="entry name" value="Cupin_8"/>
</dbReference>
<dbReference type="AlphaFoldDB" id="A0AAV2IB57"/>
<dbReference type="PANTHER" id="PTHR12461">
    <property type="entry name" value="HYPOXIA-INDUCIBLE FACTOR 1 ALPHA INHIBITOR-RELATED"/>
    <property type="match status" value="1"/>
</dbReference>
<dbReference type="SUPFAM" id="SSF51197">
    <property type="entry name" value="Clavaminate synthase-like"/>
    <property type="match status" value="1"/>
</dbReference>
<evidence type="ECO:0000313" key="2">
    <source>
        <dbReference type="EMBL" id="CAL1543499.1"/>
    </source>
</evidence>
<evidence type="ECO:0000259" key="1">
    <source>
        <dbReference type="PROSITE" id="PS51184"/>
    </source>
</evidence>
<dbReference type="SMART" id="SM00558">
    <property type="entry name" value="JmjC"/>
    <property type="match status" value="1"/>
</dbReference>
<evidence type="ECO:0000313" key="3">
    <source>
        <dbReference type="Proteomes" id="UP001497497"/>
    </source>
</evidence>
<dbReference type="PROSITE" id="PS51184">
    <property type="entry name" value="JMJC"/>
    <property type="match status" value="1"/>
</dbReference>
<dbReference type="EMBL" id="CAXITT010000552">
    <property type="protein sequence ID" value="CAL1543499.1"/>
    <property type="molecule type" value="Genomic_DNA"/>
</dbReference>
<sequence length="566" mass="65715">MALALMSFFNSQTRCFYFLMFFLTLQFQLGHFKTTPLYQPEHVLDASESHCLVLLPQEALTTSGRKSLLKMLSEISFVNETNVLVGAIQLSTFIWPNGQPLKINGNPSKSKLENTLLVFQQVKKDRTCLLVPQTDMLPPKTVYFQLPKNEIEIKLSDLLLDNIVAFINSHCLTFRNKDGTLNMAGVHRQYILQNIFQTQKLNVNSFSNNSEKENIFFKYCQKEDLFACDKSMEQLADAKLTTKGQTGFQECERIPVPKSSQFFQEFVSLSKPVIITGAMDHWEASKKWTNSFLRANYGDRYVHIKITSDGIYEGVEPISLWQNSQGIKIPKSVLEKLPYPDLVVVRPASLELKFSEFLDLMEEISEKKVHNISAYLEYSTIADYFPELREDITDMSFFSNILELKHLNIWLSDGNTLGKLHFDPFDNFLCQISGEKQLLLYEPHDNSRLYEAHIQEARLTYNKTSHTFHRKTLLESTSMVMSPVDIINPDLKRFPKFLDVQPLNCTIKAREVLFMPAFWWHEVQSKPNRTEHRNLAVNFWYEPFLNREFPCPECPLDVNPKYYHLL</sequence>
<dbReference type="InterPro" id="IPR014710">
    <property type="entry name" value="RmlC-like_jellyroll"/>
</dbReference>